<keyword evidence="4" id="KW-0336">GPI-anchor</keyword>
<feature type="signal peptide" evidence="9">
    <location>
        <begin position="1"/>
        <end position="28"/>
    </location>
</feature>
<evidence type="ECO:0000313" key="11">
    <source>
        <dbReference type="EMBL" id="KAJ8773025.1"/>
    </source>
</evidence>
<evidence type="ECO:0000256" key="8">
    <source>
        <dbReference type="ARBA" id="ARBA00023288"/>
    </source>
</evidence>
<dbReference type="SUPFAM" id="SSF47699">
    <property type="entry name" value="Bifunctional inhibitor/lipid-transfer protein/seed storage 2S albumin"/>
    <property type="match status" value="1"/>
</dbReference>
<comment type="subcellular location">
    <subcellularLocation>
        <location evidence="1">Cell membrane</location>
        <topology evidence="1">Lipid-anchor</topology>
        <topology evidence="1">GPI-anchor</topology>
    </subcellularLocation>
</comment>
<name>A0AAV8U4W7_9ROSI</name>
<evidence type="ECO:0000259" key="10">
    <source>
        <dbReference type="SMART" id="SM00499"/>
    </source>
</evidence>
<dbReference type="EMBL" id="JAIWQS010000002">
    <property type="protein sequence ID" value="KAJ8773025.1"/>
    <property type="molecule type" value="Genomic_DNA"/>
</dbReference>
<feature type="domain" description="Bifunctional inhibitor/plant lipid transfer protein/seed storage helical" evidence="10">
    <location>
        <begin position="34"/>
        <end position="108"/>
    </location>
</feature>
<proteinExistence type="inferred from homology"/>
<reference evidence="11 12" key="1">
    <citation type="submission" date="2021-09" db="EMBL/GenBank/DDBJ databases">
        <title>Genomic insights and catalytic innovation underlie evolution of tropane alkaloids biosynthesis.</title>
        <authorList>
            <person name="Wang Y.-J."/>
            <person name="Tian T."/>
            <person name="Huang J.-P."/>
            <person name="Huang S.-X."/>
        </authorList>
    </citation>
    <scope>NUCLEOTIDE SEQUENCE [LARGE SCALE GENOMIC DNA]</scope>
    <source>
        <strain evidence="11">KIB-2018</strain>
        <tissue evidence="11">Leaf</tissue>
    </source>
</reference>
<dbReference type="Gene3D" id="1.10.110.10">
    <property type="entry name" value="Plant lipid-transfer and hydrophobic proteins"/>
    <property type="match status" value="1"/>
</dbReference>
<organism evidence="11 12">
    <name type="scientific">Erythroxylum novogranatense</name>
    <dbReference type="NCBI Taxonomy" id="1862640"/>
    <lineage>
        <taxon>Eukaryota</taxon>
        <taxon>Viridiplantae</taxon>
        <taxon>Streptophyta</taxon>
        <taxon>Embryophyta</taxon>
        <taxon>Tracheophyta</taxon>
        <taxon>Spermatophyta</taxon>
        <taxon>Magnoliopsida</taxon>
        <taxon>eudicotyledons</taxon>
        <taxon>Gunneridae</taxon>
        <taxon>Pentapetalae</taxon>
        <taxon>rosids</taxon>
        <taxon>fabids</taxon>
        <taxon>Malpighiales</taxon>
        <taxon>Erythroxylaceae</taxon>
        <taxon>Erythroxylum</taxon>
    </lineage>
</organism>
<dbReference type="PANTHER" id="PTHR33044">
    <property type="entry name" value="BIFUNCTIONAL INHIBITOR/LIPID-TRANSFER PROTEIN/SEED STORAGE 2S ALBUMIN SUPERFAMILY PROTEIN-RELATED"/>
    <property type="match status" value="1"/>
</dbReference>
<dbReference type="Proteomes" id="UP001159364">
    <property type="component" value="Linkage Group LG02"/>
</dbReference>
<keyword evidence="8" id="KW-0449">Lipoprotein</keyword>
<evidence type="ECO:0000256" key="7">
    <source>
        <dbReference type="ARBA" id="ARBA00023180"/>
    </source>
</evidence>
<dbReference type="GO" id="GO:0005886">
    <property type="term" value="C:plasma membrane"/>
    <property type="evidence" value="ECO:0007669"/>
    <property type="project" value="UniProtKB-SubCell"/>
</dbReference>
<evidence type="ECO:0000256" key="5">
    <source>
        <dbReference type="ARBA" id="ARBA00022729"/>
    </source>
</evidence>
<accession>A0AAV8U4W7</accession>
<feature type="chain" id="PRO_5043372953" description="Bifunctional inhibitor/plant lipid transfer protein/seed storage helical domain-containing protein" evidence="9">
    <location>
        <begin position="29"/>
        <end position="148"/>
    </location>
</feature>
<dbReference type="GO" id="GO:0098552">
    <property type="term" value="C:side of membrane"/>
    <property type="evidence" value="ECO:0007669"/>
    <property type="project" value="UniProtKB-KW"/>
</dbReference>
<keyword evidence="5 9" id="KW-0732">Signal</keyword>
<evidence type="ECO:0000256" key="2">
    <source>
        <dbReference type="ARBA" id="ARBA00009748"/>
    </source>
</evidence>
<keyword evidence="4" id="KW-0472">Membrane</keyword>
<dbReference type="SMART" id="SM00499">
    <property type="entry name" value="AAI"/>
    <property type="match status" value="1"/>
</dbReference>
<dbReference type="Pfam" id="PF14368">
    <property type="entry name" value="LTP_2"/>
    <property type="match status" value="1"/>
</dbReference>
<evidence type="ECO:0000256" key="1">
    <source>
        <dbReference type="ARBA" id="ARBA00004609"/>
    </source>
</evidence>
<evidence type="ECO:0000256" key="4">
    <source>
        <dbReference type="ARBA" id="ARBA00022622"/>
    </source>
</evidence>
<dbReference type="CDD" id="cd00010">
    <property type="entry name" value="AAI_LTSS"/>
    <property type="match status" value="1"/>
</dbReference>
<evidence type="ECO:0000256" key="6">
    <source>
        <dbReference type="ARBA" id="ARBA00023157"/>
    </source>
</evidence>
<keyword evidence="7" id="KW-0325">Glycoprotein</keyword>
<dbReference type="AlphaFoldDB" id="A0AAV8U4W7"/>
<comment type="caution">
    <text evidence="11">The sequence shown here is derived from an EMBL/GenBank/DDBJ whole genome shotgun (WGS) entry which is preliminary data.</text>
</comment>
<sequence>MEKCLWSFHMMLAIAVLVLGSMVSEGSGQISTSCVNQLMPCLNFLNGTKDVPSNCCDPLKRVVESDPQCLCRMMSNQGAEQAQQAGINNTEAQQLPGRCGLRLNPISCLTNTVGSGKNNKESDYNSASGLLLPATWSIVLIGMLHIIV</sequence>
<dbReference type="InterPro" id="IPR016140">
    <property type="entry name" value="Bifunc_inhib/LTP/seed_store"/>
</dbReference>
<evidence type="ECO:0000313" key="12">
    <source>
        <dbReference type="Proteomes" id="UP001159364"/>
    </source>
</evidence>
<keyword evidence="3" id="KW-1003">Cell membrane</keyword>
<evidence type="ECO:0000256" key="9">
    <source>
        <dbReference type="SAM" id="SignalP"/>
    </source>
</evidence>
<dbReference type="InterPro" id="IPR036312">
    <property type="entry name" value="Bifun_inhib/LTP/seed_sf"/>
</dbReference>
<protein>
    <recommendedName>
        <fullName evidence="10">Bifunctional inhibitor/plant lipid transfer protein/seed storage helical domain-containing protein</fullName>
    </recommendedName>
</protein>
<keyword evidence="6" id="KW-1015">Disulfide bond</keyword>
<evidence type="ECO:0000256" key="3">
    <source>
        <dbReference type="ARBA" id="ARBA00022475"/>
    </source>
</evidence>
<gene>
    <name evidence="11" type="ORF">K2173_028202</name>
</gene>
<keyword evidence="12" id="KW-1185">Reference proteome</keyword>
<dbReference type="InterPro" id="IPR043325">
    <property type="entry name" value="LTSS"/>
</dbReference>
<comment type="similarity">
    <text evidence="2">Belongs to the plant LTP family.</text>
</comment>